<dbReference type="Gene3D" id="3.10.105.10">
    <property type="entry name" value="Dipeptide-binding Protein, Domain 3"/>
    <property type="match status" value="1"/>
</dbReference>
<dbReference type="Gene3D" id="3.90.76.10">
    <property type="entry name" value="Dipeptide-binding Protein, Domain 1"/>
    <property type="match status" value="1"/>
</dbReference>
<dbReference type="RefSeq" id="WP_073030754.1">
    <property type="nucleotide sequence ID" value="NZ_FQXJ01000012.1"/>
</dbReference>
<dbReference type="FunFam" id="3.90.76.10:FF:000004">
    <property type="entry name" value="Peptide ABC transporter substrate-binding protein"/>
    <property type="match status" value="1"/>
</dbReference>
<dbReference type="PROSITE" id="PS51257">
    <property type="entry name" value="PROKAR_LIPOPROTEIN"/>
    <property type="match status" value="1"/>
</dbReference>
<dbReference type="GO" id="GO:0043190">
    <property type="term" value="C:ATP-binding cassette (ABC) transporter complex"/>
    <property type="evidence" value="ECO:0007669"/>
    <property type="project" value="InterPro"/>
</dbReference>
<dbReference type="Pfam" id="PF00496">
    <property type="entry name" value="SBP_bac_5"/>
    <property type="match status" value="1"/>
</dbReference>
<dbReference type="STRING" id="1121420.SAMN02746098_03237"/>
<evidence type="ECO:0000259" key="3">
    <source>
        <dbReference type="Pfam" id="PF00496"/>
    </source>
</evidence>
<dbReference type="Gene3D" id="3.40.190.10">
    <property type="entry name" value="Periplasmic binding protein-like II"/>
    <property type="match status" value="1"/>
</dbReference>
<gene>
    <name evidence="4" type="ORF">SAMN02746098_03237</name>
</gene>
<accession>A0A1M5ZI38</accession>
<dbReference type="GO" id="GO:0030288">
    <property type="term" value="C:outer membrane-bounded periplasmic space"/>
    <property type="evidence" value="ECO:0007669"/>
    <property type="project" value="TreeGrafter"/>
</dbReference>
<dbReference type="EMBL" id="FQXJ01000012">
    <property type="protein sequence ID" value="SHI23593.1"/>
    <property type="molecule type" value="Genomic_DNA"/>
</dbReference>
<sequence length="537" mass="59816">MWKGYFKKLAAVMLIAAVTLTVAGCGKPSESASAGTDPTSSGSAKVEVLNLAGGDNGYPSPFTHSSRGPGFSKMWLVFDSLLERGEKGPIPWLAEKWEISSDGKEYIFTLRDNVQWQDGQPLTAEDVKFSFEYFAKYPPVANETLIDGKSFIEKIEVLNPKTVKITVESPLAVALGKIGATRIIPEHIWKEVTEPQKNMTKEALIGSGPYVLKEYDKEQGMYKFEAFKEYWGPQPSAEVIRFLPISASGNSAAANNIVLAFEQGGLDIAEITPDILAKYQDKPDYKVLENPSFFGYRLLLNMEKRSELKDLQIRQALAYAIDEQELVEKVFRGAAVPASAGYLSAEHIWYNPEVKNYEFDLEKSKQLLAGKTLRFKLLLGNSNEEIRIAELMKISLAKAGIELEIKSVDTKTRDAAVKKNDYELVLNSGGGLGNDADVLRTVYTREASAPGSVTGIPGYSNPELERLAKAQLYEMDPQKRKEIALKLQELIAQEIPLLPLINTTGYVVYKPVKYEGWKYMYDHHNVTHSKISFVDVK</sequence>
<evidence type="ECO:0000313" key="5">
    <source>
        <dbReference type="Proteomes" id="UP000183954"/>
    </source>
</evidence>
<feature type="chain" id="PRO_5039274305" evidence="2">
    <location>
        <begin position="24"/>
        <end position="537"/>
    </location>
</feature>
<dbReference type="PANTHER" id="PTHR30290">
    <property type="entry name" value="PERIPLASMIC BINDING COMPONENT OF ABC TRANSPORTER"/>
    <property type="match status" value="1"/>
</dbReference>
<dbReference type="InterPro" id="IPR000914">
    <property type="entry name" value="SBP_5_dom"/>
</dbReference>
<evidence type="ECO:0000256" key="1">
    <source>
        <dbReference type="ARBA" id="ARBA00022729"/>
    </source>
</evidence>
<organism evidence="4 5">
    <name type="scientific">Desulfosporosinus lacus DSM 15449</name>
    <dbReference type="NCBI Taxonomy" id="1121420"/>
    <lineage>
        <taxon>Bacteria</taxon>
        <taxon>Bacillati</taxon>
        <taxon>Bacillota</taxon>
        <taxon>Clostridia</taxon>
        <taxon>Eubacteriales</taxon>
        <taxon>Desulfitobacteriaceae</taxon>
        <taxon>Desulfosporosinus</taxon>
    </lineage>
</organism>
<dbReference type="GO" id="GO:0042884">
    <property type="term" value="P:microcin transport"/>
    <property type="evidence" value="ECO:0007669"/>
    <property type="project" value="TreeGrafter"/>
</dbReference>
<dbReference type="CDD" id="cd08520">
    <property type="entry name" value="PBP2_NikA_DppA_OppA_like_21"/>
    <property type="match status" value="1"/>
</dbReference>
<dbReference type="AlphaFoldDB" id="A0A1M5ZI38"/>
<dbReference type="PANTHER" id="PTHR30290:SF64">
    <property type="entry name" value="ABC TRANSPORTER PERIPLASMIC BINDING PROTEIN"/>
    <property type="match status" value="1"/>
</dbReference>
<keyword evidence="1 2" id="KW-0732">Signal</keyword>
<evidence type="ECO:0000313" key="4">
    <source>
        <dbReference type="EMBL" id="SHI23593.1"/>
    </source>
</evidence>
<dbReference type="GO" id="GO:0015833">
    <property type="term" value="P:peptide transport"/>
    <property type="evidence" value="ECO:0007669"/>
    <property type="project" value="TreeGrafter"/>
</dbReference>
<keyword evidence="5" id="KW-1185">Reference proteome</keyword>
<dbReference type="SUPFAM" id="SSF53850">
    <property type="entry name" value="Periplasmic binding protein-like II"/>
    <property type="match status" value="1"/>
</dbReference>
<dbReference type="InterPro" id="IPR030678">
    <property type="entry name" value="Peptide/Ni-bd"/>
</dbReference>
<feature type="domain" description="Solute-binding protein family 5" evidence="3">
    <location>
        <begin position="89"/>
        <end position="439"/>
    </location>
</feature>
<dbReference type="PIRSF" id="PIRSF002741">
    <property type="entry name" value="MppA"/>
    <property type="match status" value="1"/>
</dbReference>
<dbReference type="GO" id="GO:1904680">
    <property type="term" value="F:peptide transmembrane transporter activity"/>
    <property type="evidence" value="ECO:0007669"/>
    <property type="project" value="TreeGrafter"/>
</dbReference>
<proteinExistence type="predicted"/>
<name>A0A1M5ZI38_9FIRM</name>
<feature type="signal peptide" evidence="2">
    <location>
        <begin position="1"/>
        <end position="23"/>
    </location>
</feature>
<reference evidence="5" key="1">
    <citation type="submission" date="2016-11" db="EMBL/GenBank/DDBJ databases">
        <authorList>
            <person name="Varghese N."/>
            <person name="Submissions S."/>
        </authorList>
    </citation>
    <scope>NUCLEOTIDE SEQUENCE [LARGE SCALE GENOMIC DNA]</scope>
    <source>
        <strain evidence="5">DSM 15449</strain>
    </source>
</reference>
<dbReference type="Proteomes" id="UP000183954">
    <property type="component" value="Unassembled WGS sequence"/>
</dbReference>
<dbReference type="InterPro" id="IPR039424">
    <property type="entry name" value="SBP_5"/>
</dbReference>
<protein>
    <submittedName>
        <fullName evidence="4">Peptide/nickel transport system substrate-binding protein</fullName>
    </submittedName>
</protein>
<evidence type="ECO:0000256" key="2">
    <source>
        <dbReference type="SAM" id="SignalP"/>
    </source>
</evidence>